<sequence>MYRLMIETSFASAHQLRGYKGKCENLHGHNWKVQVYVTTEKLNEIDIAIDFHDLKKLTNDIISQLDHKFLNDVFPFTERNPSSENIARWIFESLKKKSTEYNITVSAVTVWESETASATYYEELK</sequence>
<reference evidence="1" key="1">
    <citation type="submission" date="2019-10" db="EMBL/GenBank/DDBJ databases">
        <title>Metagenomic sequencing of thiosulfate-disproportionating enrichment culture.</title>
        <authorList>
            <person name="Umezawa K."/>
            <person name="Kojima H."/>
            <person name="Fukui M."/>
        </authorList>
    </citation>
    <scope>NUCLEOTIDE SEQUENCE</scope>
    <source>
        <strain evidence="1">45J</strain>
    </source>
</reference>
<dbReference type="Gene3D" id="3.30.479.10">
    <property type="entry name" value="6-pyruvoyl tetrahydropterin synthase/QueD"/>
    <property type="match status" value="1"/>
</dbReference>
<dbReference type="InterPro" id="IPR007115">
    <property type="entry name" value="6-PTP_synth/QueD"/>
</dbReference>
<evidence type="ECO:0000313" key="1">
    <source>
        <dbReference type="EMBL" id="GER94401.1"/>
    </source>
</evidence>
<name>A0A5J4L6A2_9ZZZZ</name>
<comment type="caution">
    <text evidence="1">The sequence shown here is derived from an EMBL/GenBank/DDBJ whole genome shotgun (WGS) entry which is preliminary data.</text>
</comment>
<dbReference type="PANTHER" id="PTHR12589">
    <property type="entry name" value="PYRUVOYL TETRAHYDROBIOPTERIN SYNTHASE"/>
    <property type="match status" value="1"/>
</dbReference>
<dbReference type="EMBL" id="BLAB01000001">
    <property type="protein sequence ID" value="GER94401.1"/>
    <property type="molecule type" value="Genomic_DNA"/>
</dbReference>
<dbReference type="SUPFAM" id="SSF55620">
    <property type="entry name" value="Tetrahydrobiopterin biosynthesis enzymes-like"/>
    <property type="match status" value="1"/>
</dbReference>
<accession>A0A5J4L6A2</accession>
<dbReference type="InterPro" id="IPR038418">
    <property type="entry name" value="6-PTP_synth/QueD_sf"/>
</dbReference>
<protein>
    <submittedName>
        <fullName evidence="1">6-carboxytetrahydropterin synthase QueD</fullName>
    </submittedName>
</protein>
<dbReference type="Pfam" id="PF01242">
    <property type="entry name" value="PTPS"/>
    <property type="match status" value="1"/>
</dbReference>
<organism evidence="1">
    <name type="scientific">hot springs metagenome</name>
    <dbReference type="NCBI Taxonomy" id="433727"/>
    <lineage>
        <taxon>unclassified sequences</taxon>
        <taxon>metagenomes</taxon>
        <taxon>ecological metagenomes</taxon>
    </lineage>
</organism>
<dbReference type="NCBIfam" id="TIGR03367">
    <property type="entry name" value="queuosine_QueD"/>
    <property type="match status" value="1"/>
</dbReference>
<dbReference type="PIRSF" id="PIRSF006113">
    <property type="entry name" value="PTP_synth"/>
    <property type="match status" value="1"/>
</dbReference>
<proteinExistence type="predicted"/>
<dbReference type="PANTHER" id="PTHR12589:SF8">
    <property type="entry name" value="6-CARBOXY-5,6,7,8-TETRAHYDROPTERIN SYNTHASE"/>
    <property type="match status" value="1"/>
</dbReference>
<gene>
    <name evidence="1" type="ORF">A45J_2162</name>
</gene>
<dbReference type="AlphaFoldDB" id="A0A5J4L6A2"/>